<dbReference type="GO" id="GO:0016020">
    <property type="term" value="C:membrane"/>
    <property type="evidence" value="ECO:0007669"/>
    <property type="project" value="UniProtKB-SubCell"/>
</dbReference>
<dbReference type="PANTHER" id="PTHR22779:SF6">
    <property type="entry name" value="SD17342P"/>
    <property type="match status" value="1"/>
</dbReference>
<dbReference type="AlphaFoldDB" id="A0AAF3FEN7"/>
<dbReference type="WBParaSite" id="MBELARI_LOCUS5359">
    <property type="protein sequence ID" value="MBELARI_LOCUS5359"/>
    <property type="gene ID" value="MBELARI_LOCUS5359"/>
</dbReference>
<feature type="transmembrane region" description="Helical" evidence="6">
    <location>
        <begin position="53"/>
        <end position="78"/>
    </location>
</feature>
<organism evidence="7 8">
    <name type="scientific">Mesorhabditis belari</name>
    <dbReference type="NCBI Taxonomy" id="2138241"/>
    <lineage>
        <taxon>Eukaryota</taxon>
        <taxon>Metazoa</taxon>
        <taxon>Ecdysozoa</taxon>
        <taxon>Nematoda</taxon>
        <taxon>Chromadorea</taxon>
        <taxon>Rhabditida</taxon>
        <taxon>Rhabditina</taxon>
        <taxon>Rhabditomorpha</taxon>
        <taxon>Rhabditoidea</taxon>
        <taxon>Rhabditidae</taxon>
        <taxon>Mesorhabditinae</taxon>
        <taxon>Mesorhabditis</taxon>
    </lineage>
</organism>
<keyword evidence="7" id="KW-1185">Reference proteome</keyword>
<evidence type="ECO:0000313" key="7">
    <source>
        <dbReference type="Proteomes" id="UP000887575"/>
    </source>
</evidence>
<dbReference type="Pfam" id="PF10190">
    <property type="entry name" value="Tmemb_170"/>
    <property type="match status" value="1"/>
</dbReference>
<comment type="similarity">
    <text evidence="2">Belongs to the TMEM170 family.</text>
</comment>
<dbReference type="InterPro" id="IPR019334">
    <property type="entry name" value="TMEM170A/B/YPR153W-like"/>
</dbReference>
<reference evidence="8" key="1">
    <citation type="submission" date="2024-02" db="UniProtKB">
        <authorList>
            <consortium name="WormBaseParasite"/>
        </authorList>
    </citation>
    <scope>IDENTIFICATION</scope>
</reference>
<feature type="transmembrane region" description="Helical" evidence="6">
    <location>
        <begin position="85"/>
        <end position="114"/>
    </location>
</feature>
<evidence type="ECO:0000256" key="2">
    <source>
        <dbReference type="ARBA" id="ARBA00006325"/>
    </source>
</evidence>
<evidence type="ECO:0000313" key="8">
    <source>
        <dbReference type="WBParaSite" id="MBELARI_LOCUS5359"/>
    </source>
</evidence>
<protein>
    <recommendedName>
        <fullName evidence="9">Transmembrane protein 170A</fullName>
    </recommendedName>
</protein>
<dbReference type="PANTHER" id="PTHR22779">
    <property type="entry name" value="SD17342P"/>
    <property type="match status" value="1"/>
</dbReference>
<dbReference type="Proteomes" id="UP000887575">
    <property type="component" value="Unassembled WGS sequence"/>
</dbReference>
<accession>A0AAF3FEN7</accession>
<keyword evidence="3 6" id="KW-0812">Transmembrane</keyword>
<evidence type="ECO:0000256" key="3">
    <source>
        <dbReference type="ARBA" id="ARBA00022692"/>
    </source>
</evidence>
<comment type="subcellular location">
    <subcellularLocation>
        <location evidence="1">Membrane</location>
        <topology evidence="1">Multi-pass membrane protein</topology>
    </subcellularLocation>
</comment>
<keyword evidence="4 6" id="KW-1133">Transmembrane helix</keyword>
<feature type="transmembrane region" description="Helical" evidence="6">
    <location>
        <begin position="126"/>
        <end position="149"/>
    </location>
</feature>
<evidence type="ECO:0000256" key="5">
    <source>
        <dbReference type="ARBA" id="ARBA00023136"/>
    </source>
</evidence>
<keyword evidence="5 6" id="KW-0472">Membrane</keyword>
<name>A0AAF3FEN7_9BILA</name>
<evidence type="ECO:0000256" key="6">
    <source>
        <dbReference type="SAM" id="Phobius"/>
    </source>
</evidence>
<evidence type="ECO:0000256" key="1">
    <source>
        <dbReference type="ARBA" id="ARBA00004141"/>
    </source>
</evidence>
<sequence>MNNGTLPIGLGNPEKVDHISLFENVKNPTKWIYNVYDVLSVNTDVQIEEWQHIFFSILIWMTISYLVAYLTAILIATIMLRKHPFVVCIVLPMSLMCVVGPVTMGAVTSASIAFALSSANKPVNPAYCLVLGVIQTFFHILISFSRILATL</sequence>
<evidence type="ECO:0008006" key="9">
    <source>
        <dbReference type="Google" id="ProtNLM"/>
    </source>
</evidence>
<evidence type="ECO:0000256" key="4">
    <source>
        <dbReference type="ARBA" id="ARBA00022989"/>
    </source>
</evidence>
<proteinExistence type="inferred from homology"/>